<dbReference type="InterPro" id="IPR036020">
    <property type="entry name" value="WW_dom_sf"/>
</dbReference>
<gene>
    <name evidence="8" type="ORF">AW171_hschr2184</name>
</gene>
<dbReference type="Gene3D" id="2.20.70.10">
    <property type="match status" value="1"/>
</dbReference>
<dbReference type="AlphaFoldDB" id="A0A109UWL4"/>
<dbReference type="PROSITE" id="PS01096">
    <property type="entry name" value="PPIC_PPIASE_1"/>
    <property type="match status" value="1"/>
</dbReference>
<sequence>MTSETGLPAPWTVRFSKTRKREYYFNPETKQSQWELPEGTDSKKLEEYLENNPVKVRCLHLLIKHKGSRRPASHRNSQISITKEEAIEELKKYALKYTEGARFEDLAVERSDCSSYKKGGDLGFFGRGEMQAEFEKVAFSLKVGEVSGIADSDSGVHLIKRVA</sequence>
<accession>A0A109UWL4</accession>
<evidence type="ECO:0000259" key="6">
    <source>
        <dbReference type="PROSITE" id="PS50020"/>
    </source>
</evidence>
<dbReference type="InterPro" id="IPR023058">
    <property type="entry name" value="PPIase_PpiC_CS"/>
</dbReference>
<dbReference type="PANTHER" id="PTHR10657:SF4">
    <property type="entry name" value="PEPTIDYL-PROLYL CIS-TRANS ISOMERASE-RELATED"/>
    <property type="match status" value="1"/>
</dbReference>
<dbReference type="FunFam" id="3.10.50.40:FF:000026">
    <property type="entry name" value="Peptidyl-prolyl cis-trans isomerase"/>
    <property type="match status" value="1"/>
</dbReference>
<comment type="catalytic activity">
    <reaction evidence="1 5">
        <text>[protein]-peptidylproline (omega=180) = [protein]-peptidylproline (omega=0)</text>
        <dbReference type="Rhea" id="RHEA:16237"/>
        <dbReference type="Rhea" id="RHEA-COMP:10747"/>
        <dbReference type="Rhea" id="RHEA-COMP:10748"/>
        <dbReference type="ChEBI" id="CHEBI:83833"/>
        <dbReference type="ChEBI" id="CHEBI:83834"/>
        <dbReference type="EC" id="5.2.1.8"/>
    </reaction>
</comment>
<evidence type="ECO:0000256" key="5">
    <source>
        <dbReference type="RuleBase" id="RU363014"/>
    </source>
</evidence>
<keyword evidence="3 4" id="KW-0413">Isomerase</keyword>
<dbReference type="SMART" id="SM00456">
    <property type="entry name" value="WW"/>
    <property type="match status" value="1"/>
</dbReference>
<dbReference type="PROSITE" id="PS01159">
    <property type="entry name" value="WW_DOMAIN_1"/>
    <property type="match status" value="1"/>
</dbReference>
<dbReference type="EC" id="5.2.1.8" evidence="5"/>
<dbReference type="SUPFAM" id="SSF51045">
    <property type="entry name" value="WW domain"/>
    <property type="match status" value="1"/>
</dbReference>
<evidence type="ECO:0000256" key="3">
    <source>
        <dbReference type="ARBA" id="ARBA00023235"/>
    </source>
</evidence>
<dbReference type="PANTHER" id="PTHR10657">
    <property type="entry name" value="PEPTIDYL-PROLYL CIS-TRANS ISOMERASE"/>
    <property type="match status" value="1"/>
</dbReference>
<dbReference type="Gene3D" id="3.10.50.40">
    <property type="match status" value="1"/>
</dbReference>
<dbReference type="GO" id="GO:0005829">
    <property type="term" value="C:cytosol"/>
    <property type="evidence" value="ECO:0007669"/>
    <property type="project" value="TreeGrafter"/>
</dbReference>
<organism evidence="8 9">
    <name type="scientific">Eremothecium sinecaudum</name>
    <dbReference type="NCBI Taxonomy" id="45286"/>
    <lineage>
        <taxon>Eukaryota</taxon>
        <taxon>Fungi</taxon>
        <taxon>Dikarya</taxon>
        <taxon>Ascomycota</taxon>
        <taxon>Saccharomycotina</taxon>
        <taxon>Saccharomycetes</taxon>
        <taxon>Saccharomycetales</taxon>
        <taxon>Saccharomycetaceae</taxon>
        <taxon>Eremothecium</taxon>
    </lineage>
</organism>
<dbReference type="InterPro" id="IPR046357">
    <property type="entry name" value="PPIase_dom_sf"/>
</dbReference>
<dbReference type="Pfam" id="PF00639">
    <property type="entry name" value="Rotamase"/>
    <property type="match status" value="1"/>
</dbReference>
<protein>
    <recommendedName>
        <fullName evidence="5">Peptidyl-prolyl cis-trans isomerase</fullName>
        <ecNumber evidence="5">5.2.1.8</ecNumber>
    </recommendedName>
</protein>
<evidence type="ECO:0000256" key="2">
    <source>
        <dbReference type="ARBA" id="ARBA00023110"/>
    </source>
</evidence>
<dbReference type="EMBL" id="CP014242">
    <property type="protein sequence ID" value="AMD18672.1"/>
    <property type="molecule type" value="Genomic_DNA"/>
</dbReference>
<dbReference type="GO" id="GO:0060261">
    <property type="term" value="P:positive regulation of transcription initiation by RNA polymerase II"/>
    <property type="evidence" value="ECO:0007669"/>
    <property type="project" value="UniProtKB-ARBA"/>
</dbReference>
<keyword evidence="9" id="KW-1185">Reference proteome</keyword>
<evidence type="ECO:0000256" key="4">
    <source>
        <dbReference type="PROSITE-ProRule" id="PRU00278"/>
    </source>
</evidence>
<dbReference type="InterPro" id="IPR051370">
    <property type="entry name" value="PPIase_Pin1"/>
</dbReference>
<dbReference type="InterPro" id="IPR001202">
    <property type="entry name" value="WW_dom"/>
</dbReference>
<dbReference type="SUPFAM" id="SSF54534">
    <property type="entry name" value="FKBP-like"/>
    <property type="match status" value="1"/>
</dbReference>
<evidence type="ECO:0000313" key="8">
    <source>
        <dbReference type="EMBL" id="AMD18672.1"/>
    </source>
</evidence>
<dbReference type="RefSeq" id="XP_017985668.1">
    <property type="nucleotide sequence ID" value="XM_018130236.1"/>
</dbReference>
<evidence type="ECO:0000259" key="7">
    <source>
        <dbReference type="PROSITE" id="PS50198"/>
    </source>
</evidence>
<dbReference type="Pfam" id="PF00397">
    <property type="entry name" value="WW"/>
    <property type="match status" value="1"/>
</dbReference>
<reference evidence="8 9" key="1">
    <citation type="submission" date="2016-01" db="EMBL/GenBank/DDBJ databases">
        <title>Genome sequence of the yeast Holleya sinecauda.</title>
        <authorList>
            <person name="Dietrich F.S."/>
        </authorList>
    </citation>
    <scope>NUCLEOTIDE SEQUENCE [LARGE SCALE GENOMIC DNA]</scope>
    <source>
        <strain evidence="8 9">ATCC 58844</strain>
    </source>
</reference>
<dbReference type="CDD" id="cd00201">
    <property type="entry name" value="WW"/>
    <property type="match status" value="1"/>
</dbReference>
<dbReference type="PROSITE" id="PS50020">
    <property type="entry name" value="WW_DOMAIN_2"/>
    <property type="match status" value="1"/>
</dbReference>
<evidence type="ECO:0000256" key="1">
    <source>
        <dbReference type="ARBA" id="ARBA00000971"/>
    </source>
</evidence>
<dbReference type="STRING" id="45286.A0A109UWL4"/>
<name>A0A109UWL4_9SACH</name>
<evidence type="ECO:0000313" key="9">
    <source>
        <dbReference type="Proteomes" id="UP000243052"/>
    </source>
</evidence>
<dbReference type="GO" id="GO:0005634">
    <property type="term" value="C:nucleus"/>
    <property type="evidence" value="ECO:0007669"/>
    <property type="project" value="TreeGrafter"/>
</dbReference>
<keyword evidence="2 4" id="KW-0697">Rotamase</keyword>
<dbReference type="GO" id="GO:0003755">
    <property type="term" value="F:peptidyl-prolyl cis-trans isomerase activity"/>
    <property type="evidence" value="ECO:0007669"/>
    <property type="project" value="UniProtKB-UniRule"/>
</dbReference>
<feature type="domain" description="WW" evidence="6">
    <location>
        <begin position="5"/>
        <end position="39"/>
    </location>
</feature>
<dbReference type="OrthoDB" id="2530521at2759"/>
<proteinExistence type="predicted"/>
<dbReference type="GeneID" id="28721821"/>
<feature type="domain" description="PpiC" evidence="7">
    <location>
        <begin position="53"/>
        <end position="163"/>
    </location>
</feature>
<dbReference type="PROSITE" id="PS50198">
    <property type="entry name" value="PPIC_PPIASE_2"/>
    <property type="match status" value="1"/>
</dbReference>
<dbReference type="Proteomes" id="UP000243052">
    <property type="component" value="Chromosome ii"/>
</dbReference>
<dbReference type="InterPro" id="IPR000297">
    <property type="entry name" value="PPIase_PpiC"/>
</dbReference>